<protein>
    <recommendedName>
        <fullName evidence="1">N-acetyltransferase domain-containing protein</fullName>
    </recommendedName>
</protein>
<dbReference type="Gene3D" id="3.40.630.30">
    <property type="match status" value="1"/>
</dbReference>
<dbReference type="AlphaFoldDB" id="A0A841CAI5"/>
<evidence type="ECO:0000259" key="1">
    <source>
        <dbReference type="PROSITE" id="PS51186"/>
    </source>
</evidence>
<accession>A0A841CAI5</accession>
<dbReference type="PROSITE" id="PS51186">
    <property type="entry name" value="GNAT"/>
    <property type="match status" value="1"/>
</dbReference>
<feature type="domain" description="N-acetyltransferase" evidence="1">
    <location>
        <begin position="2"/>
        <end position="168"/>
    </location>
</feature>
<proteinExistence type="predicted"/>
<dbReference type="Pfam" id="PF00583">
    <property type="entry name" value="Acetyltransf_1"/>
    <property type="match status" value="1"/>
</dbReference>
<name>A0A841CAI5_9LACT</name>
<dbReference type="Proteomes" id="UP000562464">
    <property type="component" value="Unassembled WGS sequence"/>
</dbReference>
<organism evidence="2 3">
    <name type="scientific">Lactovum miscens</name>
    <dbReference type="NCBI Taxonomy" id="190387"/>
    <lineage>
        <taxon>Bacteria</taxon>
        <taxon>Bacillati</taxon>
        <taxon>Bacillota</taxon>
        <taxon>Bacilli</taxon>
        <taxon>Lactobacillales</taxon>
        <taxon>Streptococcaceae</taxon>
        <taxon>Lactovum</taxon>
    </lineage>
</organism>
<gene>
    <name evidence="2" type="ORF">HNQ37_001641</name>
</gene>
<keyword evidence="3" id="KW-1185">Reference proteome</keyword>
<reference evidence="2 3" key="1">
    <citation type="submission" date="2020-08" db="EMBL/GenBank/DDBJ databases">
        <title>Genomic Encyclopedia of Type Strains, Phase IV (KMG-IV): sequencing the most valuable type-strain genomes for metagenomic binning, comparative biology and taxonomic classification.</title>
        <authorList>
            <person name="Goeker M."/>
        </authorList>
    </citation>
    <scope>NUCLEOTIDE SEQUENCE [LARGE SCALE GENOMIC DNA]</scope>
    <source>
        <strain evidence="2 3">DSM 14925</strain>
    </source>
</reference>
<dbReference type="InterPro" id="IPR000182">
    <property type="entry name" value="GNAT_dom"/>
</dbReference>
<dbReference type="CDD" id="cd04301">
    <property type="entry name" value="NAT_SF"/>
    <property type="match status" value="1"/>
</dbReference>
<evidence type="ECO:0000313" key="2">
    <source>
        <dbReference type="EMBL" id="MBB5888728.1"/>
    </source>
</evidence>
<sequence>MIYLRQATLSDVSAIVPIINDAKKFLSGFDTDQWQGNYPARSDIERFINNKEGYVLIVDDEVAGFSALIAGEDKAYTTIENGDWTNDNFAYIAVHCIAFSDKYRGLGLATSLFTAVFTLGYERGIKDFRVDTHPNNKIMQHVFEREGFVRRGDVTISDGARWAYQLEL</sequence>
<evidence type="ECO:0000313" key="3">
    <source>
        <dbReference type="Proteomes" id="UP000562464"/>
    </source>
</evidence>
<comment type="caution">
    <text evidence="2">The sequence shown here is derived from an EMBL/GenBank/DDBJ whole genome shotgun (WGS) entry which is preliminary data.</text>
</comment>
<dbReference type="SUPFAM" id="SSF55729">
    <property type="entry name" value="Acyl-CoA N-acyltransferases (Nat)"/>
    <property type="match status" value="1"/>
</dbReference>
<dbReference type="GO" id="GO:0016747">
    <property type="term" value="F:acyltransferase activity, transferring groups other than amino-acyl groups"/>
    <property type="evidence" value="ECO:0007669"/>
    <property type="project" value="InterPro"/>
</dbReference>
<dbReference type="RefSeq" id="WP_183541089.1">
    <property type="nucleotide sequence ID" value="NZ_DASWOY010000033.1"/>
</dbReference>
<dbReference type="EMBL" id="JACHHV010000044">
    <property type="protein sequence ID" value="MBB5888728.1"/>
    <property type="molecule type" value="Genomic_DNA"/>
</dbReference>
<dbReference type="InterPro" id="IPR016181">
    <property type="entry name" value="Acyl_CoA_acyltransferase"/>
</dbReference>